<evidence type="ECO:0000313" key="1">
    <source>
        <dbReference type="EMBL" id="TKR73682.1"/>
    </source>
</evidence>
<protein>
    <submittedName>
        <fullName evidence="1">Uncharacterized protein</fullName>
    </submittedName>
</protein>
<keyword evidence="2" id="KW-1185">Reference proteome</keyword>
<organism evidence="1 2">
    <name type="scientific">Steinernema carpocapsae</name>
    <name type="common">Entomopathogenic nematode</name>
    <dbReference type="NCBI Taxonomy" id="34508"/>
    <lineage>
        <taxon>Eukaryota</taxon>
        <taxon>Metazoa</taxon>
        <taxon>Ecdysozoa</taxon>
        <taxon>Nematoda</taxon>
        <taxon>Chromadorea</taxon>
        <taxon>Rhabditida</taxon>
        <taxon>Tylenchina</taxon>
        <taxon>Panagrolaimomorpha</taxon>
        <taxon>Strongyloidoidea</taxon>
        <taxon>Steinernematidae</taxon>
        <taxon>Steinernema</taxon>
    </lineage>
</organism>
<proteinExistence type="predicted"/>
<dbReference type="Proteomes" id="UP000298663">
    <property type="component" value="Unassembled WGS sequence"/>
</dbReference>
<gene>
    <name evidence="1" type="ORF">L596_020967</name>
</gene>
<evidence type="ECO:0000313" key="2">
    <source>
        <dbReference type="Proteomes" id="UP000298663"/>
    </source>
</evidence>
<sequence>MDAKLGLLAPGTAYQPITANSGDAFDIYVMLSGTKKPTKMVLDFYCLHSVGLQLSNASSIVFPVFALLYGPLTEAGLTGNLLLTYCK</sequence>
<accession>A0A4U5MVQ9</accession>
<reference evidence="1 2" key="2">
    <citation type="journal article" date="2019" name="G3 (Bethesda)">
        <title>Hybrid Assembly of the Genome of the Entomopathogenic Nematode Steinernema carpocapsae Identifies the X-Chromosome.</title>
        <authorList>
            <person name="Serra L."/>
            <person name="Macchietto M."/>
            <person name="Macias-Munoz A."/>
            <person name="McGill C.J."/>
            <person name="Rodriguez I.M."/>
            <person name="Rodriguez B."/>
            <person name="Murad R."/>
            <person name="Mortazavi A."/>
        </authorList>
    </citation>
    <scope>NUCLEOTIDE SEQUENCE [LARGE SCALE GENOMIC DNA]</scope>
    <source>
        <strain evidence="1 2">ALL</strain>
    </source>
</reference>
<comment type="caution">
    <text evidence="1">The sequence shown here is derived from an EMBL/GenBank/DDBJ whole genome shotgun (WGS) entry which is preliminary data.</text>
</comment>
<reference evidence="1 2" key="1">
    <citation type="journal article" date="2015" name="Genome Biol.">
        <title>Comparative genomics of Steinernema reveals deeply conserved gene regulatory networks.</title>
        <authorList>
            <person name="Dillman A.R."/>
            <person name="Macchietto M."/>
            <person name="Porter C.F."/>
            <person name="Rogers A."/>
            <person name="Williams B."/>
            <person name="Antoshechkin I."/>
            <person name="Lee M.M."/>
            <person name="Goodwin Z."/>
            <person name="Lu X."/>
            <person name="Lewis E.E."/>
            <person name="Goodrich-Blair H."/>
            <person name="Stock S.P."/>
            <person name="Adams B.J."/>
            <person name="Sternberg P.W."/>
            <person name="Mortazavi A."/>
        </authorList>
    </citation>
    <scope>NUCLEOTIDE SEQUENCE [LARGE SCALE GENOMIC DNA]</scope>
    <source>
        <strain evidence="1 2">ALL</strain>
    </source>
</reference>
<dbReference type="AlphaFoldDB" id="A0A4U5MVQ9"/>
<name>A0A4U5MVQ9_STECR</name>
<dbReference type="EMBL" id="AZBU02000006">
    <property type="protein sequence ID" value="TKR73682.1"/>
    <property type="molecule type" value="Genomic_DNA"/>
</dbReference>